<dbReference type="InterPro" id="IPR018076">
    <property type="entry name" value="T2SS_GspF_dom"/>
</dbReference>
<dbReference type="STRING" id="1443111.Z949_704"/>
<name>A0A420DK56_9RHOB</name>
<dbReference type="RefSeq" id="WP_025061349.1">
    <property type="nucleotide sequence ID" value="NZ_RAQK01000002.1"/>
</dbReference>
<keyword evidence="5 6" id="KW-0472">Membrane</keyword>
<keyword evidence="3 6" id="KW-0812">Transmembrane</keyword>
<feature type="domain" description="Type II secretion system protein GspF" evidence="7">
    <location>
        <begin position="181"/>
        <end position="309"/>
    </location>
</feature>
<evidence type="ECO:0000259" key="7">
    <source>
        <dbReference type="Pfam" id="PF00482"/>
    </source>
</evidence>
<evidence type="ECO:0000256" key="5">
    <source>
        <dbReference type="ARBA" id="ARBA00023136"/>
    </source>
</evidence>
<feature type="transmembrane region" description="Helical" evidence="6">
    <location>
        <begin position="108"/>
        <end position="132"/>
    </location>
</feature>
<protein>
    <submittedName>
        <fullName evidence="8">Tight adherence protein C</fullName>
    </submittedName>
</protein>
<organism evidence="8 9">
    <name type="scientific">Sulfitobacter guttiformis</name>
    <dbReference type="NCBI Taxonomy" id="74349"/>
    <lineage>
        <taxon>Bacteria</taxon>
        <taxon>Pseudomonadati</taxon>
        <taxon>Pseudomonadota</taxon>
        <taxon>Alphaproteobacteria</taxon>
        <taxon>Rhodobacterales</taxon>
        <taxon>Roseobacteraceae</taxon>
        <taxon>Sulfitobacter</taxon>
    </lineage>
</organism>
<proteinExistence type="predicted"/>
<dbReference type="Pfam" id="PF00482">
    <property type="entry name" value="T2SSF"/>
    <property type="match status" value="1"/>
</dbReference>
<evidence type="ECO:0000256" key="6">
    <source>
        <dbReference type="SAM" id="Phobius"/>
    </source>
</evidence>
<dbReference type="PANTHER" id="PTHR35007:SF2">
    <property type="entry name" value="PILUS ASSEMBLE PROTEIN"/>
    <property type="match status" value="1"/>
</dbReference>
<dbReference type="GO" id="GO:0005886">
    <property type="term" value="C:plasma membrane"/>
    <property type="evidence" value="ECO:0007669"/>
    <property type="project" value="UniProtKB-SubCell"/>
</dbReference>
<keyword evidence="4 6" id="KW-1133">Transmembrane helix</keyword>
<dbReference type="Proteomes" id="UP000284407">
    <property type="component" value="Unassembled WGS sequence"/>
</dbReference>
<dbReference type="PANTHER" id="PTHR35007">
    <property type="entry name" value="INTEGRAL MEMBRANE PROTEIN-RELATED"/>
    <property type="match status" value="1"/>
</dbReference>
<keyword evidence="9" id="KW-1185">Reference proteome</keyword>
<feature type="transmembrane region" description="Helical" evidence="6">
    <location>
        <begin position="138"/>
        <end position="162"/>
    </location>
</feature>
<comment type="caution">
    <text evidence="8">The sequence shown here is derived from an EMBL/GenBank/DDBJ whole genome shotgun (WGS) entry which is preliminary data.</text>
</comment>
<feature type="transmembrane region" description="Helical" evidence="6">
    <location>
        <begin position="294"/>
        <end position="317"/>
    </location>
</feature>
<feature type="transmembrane region" description="Helical" evidence="6">
    <location>
        <begin position="6"/>
        <end position="28"/>
    </location>
</feature>
<evidence type="ECO:0000256" key="1">
    <source>
        <dbReference type="ARBA" id="ARBA00004651"/>
    </source>
</evidence>
<dbReference type="AlphaFoldDB" id="A0A420DK56"/>
<evidence type="ECO:0000256" key="4">
    <source>
        <dbReference type="ARBA" id="ARBA00022989"/>
    </source>
</evidence>
<evidence type="ECO:0000313" key="8">
    <source>
        <dbReference type="EMBL" id="RKE94620.1"/>
    </source>
</evidence>
<reference evidence="8 9" key="1">
    <citation type="submission" date="2018-09" db="EMBL/GenBank/DDBJ databases">
        <title>Genomic Encyclopedia of Archaeal and Bacterial Type Strains, Phase II (KMG-II): from individual species to whole genera.</title>
        <authorList>
            <person name="Goeker M."/>
        </authorList>
    </citation>
    <scope>NUCLEOTIDE SEQUENCE [LARGE SCALE GENOMIC DNA]</scope>
    <source>
        <strain evidence="8 9">DSM 11458</strain>
    </source>
</reference>
<sequence>MSDILTQTVFWLALGGLLLSMMGIAALFQSERERVRLSKRLERATGTGSFSRTTSAPQRQGGSLAYHLGKLRRVVARMGESVSVVLGGEASDAAADLSSAGYRGRDALLIYAFLKTVVPLVAVVAGVIWVLMTKPLGIAMVMPGAGVIAVALTLSKGVDFFVDQRRKERLGRIRRSFPDLLELLVISSEAGLGPQPALHRVAAELATNSPELAQEILQMVSEMQMTNDRRAAYEKLGVRVPLPEIGVFTQTLDQSDIYGTPFSRAMRTLIDEQRANRLMAVEEKAARLPVLMTLPLIFCIMPAVFVVLVGPAALSVIDNILNGG</sequence>
<dbReference type="EMBL" id="RAQK01000002">
    <property type="protein sequence ID" value="RKE94620.1"/>
    <property type="molecule type" value="Genomic_DNA"/>
</dbReference>
<evidence type="ECO:0000313" key="9">
    <source>
        <dbReference type="Proteomes" id="UP000284407"/>
    </source>
</evidence>
<accession>A0A420DK56</accession>
<evidence type="ECO:0000256" key="3">
    <source>
        <dbReference type="ARBA" id="ARBA00022692"/>
    </source>
</evidence>
<dbReference type="OrthoDB" id="9810662at2"/>
<keyword evidence="2" id="KW-1003">Cell membrane</keyword>
<comment type="subcellular location">
    <subcellularLocation>
        <location evidence="1">Cell membrane</location>
        <topology evidence="1">Multi-pass membrane protein</topology>
    </subcellularLocation>
</comment>
<gene>
    <name evidence="8" type="ORF">C8N30_3751</name>
</gene>
<evidence type="ECO:0000256" key="2">
    <source>
        <dbReference type="ARBA" id="ARBA00022475"/>
    </source>
</evidence>